<dbReference type="EMBL" id="JH432001">
    <property type="status" value="NOT_ANNOTATED_CDS"/>
    <property type="molecule type" value="Genomic_DNA"/>
</dbReference>
<reference evidence="1" key="2">
    <citation type="submission" date="2015-02" db="UniProtKB">
        <authorList>
            <consortium name="EnsemblMetazoa"/>
        </authorList>
    </citation>
    <scope>IDENTIFICATION</scope>
</reference>
<sequence length="62" mass="6780">MTCVRPTKELSNSLSRLGSRTGIGVTDNLRLGCLDSSARIDCEIVFLIRNPINYDVGNLPTI</sequence>
<accession>T1JAL6</accession>
<name>T1JAL6_STRMM</name>
<dbReference type="Proteomes" id="UP000014500">
    <property type="component" value="Unassembled WGS sequence"/>
</dbReference>
<dbReference type="AlphaFoldDB" id="T1JAL6"/>
<protein>
    <submittedName>
        <fullName evidence="1">Uncharacterized protein</fullName>
    </submittedName>
</protein>
<evidence type="ECO:0000313" key="1">
    <source>
        <dbReference type="EnsemblMetazoa" id="SMAR010785-PA"/>
    </source>
</evidence>
<reference evidence="2" key="1">
    <citation type="submission" date="2011-05" db="EMBL/GenBank/DDBJ databases">
        <authorList>
            <person name="Richards S.R."/>
            <person name="Qu J."/>
            <person name="Jiang H."/>
            <person name="Jhangiani S.N."/>
            <person name="Agravi P."/>
            <person name="Goodspeed R."/>
            <person name="Gross S."/>
            <person name="Mandapat C."/>
            <person name="Jackson L."/>
            <person name="Mathew T."/>
            <person name="Pu L."/>
            <person name="Thornton R."/>
            <person name="Saada N."/>
            <person name="Wilczek-Boney K.B."/>
            <person name="Lee S."/>
            <person name="Kovar C."/>
            <person name="Wu Y."/>
            <person name="Scherer S.E."/>
            <person name="Worley K.C."/>
            <person name="Muzny D.M."/>
            <person name="Gibbs R."/>
        </authorList>
    </citation>
    <scope>NUCLEOTIDE SEQUENCE</scope>
    <source>
        <strain evidence="2">Brora</strain>
    </source>
</reference>
<organism evidence="1 2">
    <name type="scientific">Strigamia maritima</name>
    <name type="common">European centipede</name>
    <name type="synonym">Geophilus maritimus</name>
    <dbReference type="NCBI Taxonomy" id="126957"/>
    <lineage>
        <taxon>Eukaryota</taxon>
        <taxon>Metazoa</taxon>
        <taxon>Ecdysozoa</taxon>
        <taxon>Arthropoda</taxon>
        <taxon>Myriapoda</taxon>
        <taxon>Chilopoda</taxon>
        <taxon>Pleurostigmophora</taxon>
        <taxon>Geophilomorpha</taxon>
        <taxon>Linotaeniidae</taxon>
        <taxon>Strigamia</taxon>
    </lineage>
</organism>
<evidence type="ECO:0000313" key="2">
    <source>
        <dbReference type="Proteomes" id="UP000014500"/>
    </source>
</evidence>
<proteinExistence type="predicted"/>
<dbReference type="EnsemblMetazoa" id="SMAR010785-RA">
    <property type="protein sequence ID" value="SMAR010785-PA"/>
    <property type="gene ID" value="SMAR010785"/>
</dbReference>
<dbReference type="HOGENOM" id="CLU_2906930_0_0_1"/>
<keyword evidence="2" id="KW-1185">Reference proteome</keyword>